<reference evidence="1 2" key="1">
    <citation type="submission" date="2017-03" db="EMBL/GenBank/DDBJ databases">
        <title>Genomes of endolithic fungi from Antarctica.</title>
        <authorList>
            <person name="Coleine C."/>
            <person name="Masonjones S."/>
            <person name="Stajich J.E."/>
        </authorList>
    </citation>
    <scope>NUCLEOTIDE SEQUENCE [LARGE SCALE GENOMIC DNA]</scope>
    <source>
        <strain evidence="1 2">CCFEE 5184</strain>
    </source>
</reference>
<comment type="caution">
    <text evidence="1">The sequence shown here is derived from an EMBL/GenBank/DDBJ whole genome shotgun (WGS) entry which is preliminary data.</text>
</comment>
<proteinExistence type="predicted"/>
<dbReference type="AlphaFoldDB" id="A0A4U0XQM9"/>
<dbReference type="EMBL" id="NAJQ01000106">
    <property type="protein sequence ID" value="TKA78726.1"/>
    <property type="molecule type" value="Genomic_DNA"/>
</dbReference>
<dbReference type="Proteomes" id="UP000309340">
    <property type="component" value="Unassembled WGS sequence"/>
</dbReference>
<organism evidence="1 2">
    <name type="scientific">Friedmanniomyces simplex</name>
    <dbReference type="NCBI Taxonomy" id="329884"/>
    <lineage>
        <taxon>Eukaryota</taxon>
        <taxon>Fungi</taxon>
        <taxon>Dikarya</taxon>
        <taxon>Ascomycota</taxon>
        <taxon>Pezizomycotina</taxon>
        <taxon>Dothideomycetes</taxon>
        <taxon>Dothideomycetidae</taxon>
        <taxon>Mycosphaerellales</taxon>
        <taxon>Teratosphaeriaceae</taxon>
        <taxon>Friedmanniomyces</taxon>
    </lineage>
</organism>
<evidence type="ECO:0000313" key="1">
    <source>
        <dbReference type="EMBL" id="TKA78726.1"/>
    </source>
</evidence>
<gene>
    <name evidence="1" type="ORF">B0A55_04538</name>
</gene>
<name>A0A4U0XQM9_9PEZI</name>
<protein>
    <submittedName>
        <fullName evidence="1">Uncharacterized protein</fullName>
    </submittedName>
</protein>
<accession>A0A4U0XQM9</accession>
<keyword evidence="2" id="KW-1185">Reference proteome</keyword>
<sequence length="164" mass="18805">MLALLTFYEHHQSFVPNRSVSRLNPAVEPNWENVAEFLLMQPHIKILRAVVDNTLPRRARYELKYFIRKPLSTTIWPKDQPDPAVYINWLADKAGDDLTPDEYDQFLDALEAAGRVPRRQGNVYELTKNALQQEVDTALVKTTGRASNVDFWGKLTGKEPTTLP</sequence>
<evidence type="ECO:0000313" key="2">
    <source>
        <dbReference type="Proteomes" id="UP000309340"/>
    </source>
</evidence>